<evidence type="ECO:0008006" key="7">
    <source>
        <dbReference type="Google" id="ProtNLM"/>
    </source>
</evidence>
<comment type="caution">
    <text evidence="5">The sequence shown here is derived from an EMBL/GenBank/DDBJ whole genome shotgun (WGS) entry which is preliminary data.</text>
</comment>
<feature type="compositionally biased region" description="Basic and acidic residues" evidence="3">
    <location>
        <begin position="1"/>
        <end position="13"/>
    </location>
</feature>
<keyword evidence="2 4" id="KW-0472">Membrane</keyword>
<dbReference type="PRINTS" id="PR01217">
    <property type="entry name" value="PRICHEXTENSN"/>
</dbReference>
<dbReference type="InterPro" id="IPR044839">
    <property type="entry name" value="NDR1-like"/>
</dbReference>
<comment type="subcellular location">
    <subcellularLocation>
        <location evidence="1">Membrane</location>
    </subcellularLocation>
</comment>
<feature type="compositionally biased region" description="Acidic residues" evidence="3">
    <location>
        <begin position="44"/>
        <end position="54"/>
    </location>
</feature>
<evidence type="ECO:0000256" key="4">
    <source>
        <dbReference type="SAM" id="Phobius"/>
    </source>
</evidence>
<protein>
    <recommendedName>
        <fullName evidence="7">Late embryogenesis abundant protein LEA-2 subgroup domain-containing protein</fullName>
    </recommendedName>
</protein>
<evidence type="ECO:0000313" key="5">
    <source>
        <dbReference type="EMBL" id="KAK9108297.1"/>
    </source>
</evidence>
<organism evidence="5 6">
    <name type="scientific">Stephania yunnanensis</name>
    <dbReference type="NCBI Taxonomy" id="152371"/>
    <lineage>
        <taxon>Eukaryota</taxon>
        <taxon>Viridiplantae</taxon>
        <taxon>Streptophyta</taxon>
        <taxon>Embryophyta</taxon>
        <taxon>Tracheophyta</taxon>
        <taxon>Spermatophyta</taxon>
        <taxon>Magnoliopsida</taxon>
        <taxon>Ranunculales</taxon>
        <taxon>Menispermaceae</taxon>
        <taxon>Menispermoideae</taxon>
        <taxon>Cissampelideae</taxon>
        <taxon>Stephania</taxon>
    </lineage>
</organism>
<feature type="compositionally biased region" description="Pro residues" evidence="3">
    <location>
        <begin position="148"/>
        <end position="163"/>
    </location>
</feature>
<dbReference type="EMBL" id="JBBNAF010000010">
    <property type="protein sequence ID" value="KAK9108297.1"/>
    <property type="molecule type" value="Genomic_DNA"/>
</dbReference>
<keyword evidence="6" id="KW-1185">Reference proteome</keyword>
<sequence>MRRRDEFNPHFRPQESPPAQTHSRPQQPQQRPPPTITQQQQLGQEEEEEEEEEGVPPLRRHYGRRPRRAQPPLPAPAAVPPPQPSRAPSFPQELLLPASLLSPQQPQPSSITPPTQPPVPPHISTTPPLQKPHQPKPTQPQGPHRPKPTPLLPLPPPPPPPHGSPAEARHFDPEKIRRSGRTSPFAWLLGIFCAILWFLIIVGGLTILIIYLLFRPKSPRFDIPAASLNAVYLDMGVLLNADVTFLANFSNPNHKVKVEYSYIVFGLYYHNNLIASSASYPFSAAKTESRLQSIHMVTSEVRLPDIDVMRLRKQVDQNMVTLEVRGRFRTRSSLGSILRYSYWLHATCMLNMTGSPSGVLLSRKCSTKR</sequence>
<dbReference type="AlphaFoldDB" id="A0AAP0I442"/>
<keyword evidence="4" id="KW-1133">Transmembrane helix</keyword>
<dbReference type="PANTHER" id="PTHR31234">
    <property type="entry name" value="LATE EMBRYOGENESIS ABUNDANT (LEA) HYDROXYPROLINE-RICH GLYCOPROTEIN FAMILY"/>
    <property type="match status" value="1"/>
</dbReference>
<dbReference type="PANTHER" id="PTHR31234:SF42">
    <property type="entry name" value="LATE EMBRYOGENESIS ABUNDANT (LEA) HYDROXYPROLINE-RICH GLYCOPROTEIN FAMILY"/>
    <property type="match status" value="1"/>
</dbReference>
<feature type="compositionally biased region" description="Low complexity" evidence="3">
    <location>
        <begin position="122"/>
        <end position="132"/>
    </location>
</feature>
<evidence type="ECO:0000256" key="1">
    <source>
        <dbReference type="ARBA" id="ARBA00004370"/>
    </source>
</evidence>
<feature type="transmembrane region" description="Helical" evidence="4">
    <location>
        <begin position="185"/>
        <end position="214"/>
    </location>
</feature>
<feature type="region of interest" description="Disordered" evidence="3">
    <location>
        <begin position="1"/>
        <end position="169"/>
    </location>
</feature>
<dbReference type="GO" id="GO:0098542">
    <property type="term" value="P:defense response to other organism"/>
    <property type="evidence" value="ECO:0007669"/>
    <property type="project" value="InterPro"/>
</dbReference>
<proteinExistence type="predicted"/>
<evidence type="ECO:0000313" key="6">
    <source>
        <dbReference type="Proteomes" id="UP001420932"/>
    </source>
</evidence>
<evidence type="ECO:0000256" key="2">
    <source>
        <dbReference type="ARBA" id="ARBA00023136"/>
    </source>
</evidence>
<name>A0AAP0I442_9MAGN</name>
<reference evidence="5 6" key="1">
    <citation type="submission" date="2024-01" db="EMBL/GenBank/DDBJ databases">
        <title>Genome assemblies of Stephania.</title>
        <authorList>
            <person name="Yang L."/>
        </authorList>
    </citation>
    <scope>NUCLEOTIDE SEQUENCE [LARGE SCALE GENOMIC DNA]</scope>
    <source>
        <strain evidence="5">YNDBR</strain>
        <tissue evidence="5">Leaf</tissue>
    </source>
</reference>
<feature type="compositionally biased region" description="Basic residues" evidence="3">
    <location>
        <begin position="58"/>
        <end position="68"/>
    </location>
</feature>
<dbReference type="Proteomes" id="UP001420932">
    <property type="component" value="Unassembled WGS sequence"/>
</dbReference>
<feature type="compositionally biased region" description="Pro residues" evidence="3">
    <location>
        <begin position="69"/>
        <end position="85"/>
    </location>
</feature>
<feature type="compositionally biased region" description="Low complexity" evidence="3">
    <location>
        <begin position="86"/>
        <end position="113"/>
    </location>
</feature>
<keyword evidence="4" id="KW-0812">Transmembrane</keyword>
<gene>
    <name evidence="5" type="ORF">Syun_024308</name>
</gene>
<accession>A0AAP0I442</accession>
<evidence type="ECO:0000256" key="3">
    <source>
        <dbReference type="SAM" id="MobiDB-lite"/>
    </source>
</evidence>
<dbReference type="GO" id="GO:0005886">
    <property type="term" value="C:plasma membrane"/>
    <property type="evidence" value="ECO:0007669"/>
    <property type="project" value="TreeGrafter"/>
</dbReference>